<dbReference type="EMBL" id="KV745836">
    <property type="protein sequence ID" value="OCK73306.1"/>
    <property type="molecule type" value="Genomic_DNA"/>
</dbReference>
<evidence type="ECO:0000313" key="1">
    <source>
        <dbReference type="EMBL" id="OCK73306.1"/>
    </source>
</evidence>
<organism evidence="1 2">
    <name type="scientific">Lepidopterella palustris CBS 459.81</name>
    <dbReference type="NCBI Taxonomy" id="1314670"/>
    <lineage>
        <taxon>Eukaryota</taxon>
        <taxon>Fungi</taxon>
        <taxon>Dikarya</taxon>
        <taxon>Ascomycota</taxon>
        <taxon>Pezizomycotina</taxon>
        <taxon>Dothideomycetes</taxon>
        <taxon>Pleosporomycetidae</taxon>
        <taxon>Mytilinidiales</taxon>
        <taxon>Argynnaceae</taxon>
        <taxon>Lepidopterella</taxon>
    </lineage>
</organism>
<evidence type="ECO:0000313" key="2">
    <source>
        <dbReference type="Proteomes" id="UP000250266"/>
    </source>
</evidence>
<reference evidence="1 2" key="1">
    <citation type="journal article" date="2016" name="Nat. Commun.">
        <title>Ectomycorrhizal ecology is imprinted in the genome of the dominant symbiotic fungus Cenococcum geophilum.</title>
        <authorList>
            <consortium name="DOE Joint Genome Institute"/>
            <person name="Peter M."/>
            <person name="Kohler A."/>
            <person name="Ohm R.A."/>
            <person name="Kuo A."/>
            <person name="Krutzmann J."/>
            <person name="Morin E."/>
            <person name="Arend M."/>
            <person name="Barry K.W."/>
            <person name="Binder M."/>
            <person name="Choi C."/>
            <person name="Clum A."/>
            <person name="Copeland A."/>
            <person name="Grisel N."/>
            <person name="Haridas S."/>
            <person name="Kipfer T."/>
            <person name="LaButti K."/>
            <person name="Lindquist E."/>
            <person name="Lipzen A."/>
            <person name="Maire R."/>
            <person name="Meier B."/>
            <person name="Mihaltcheva S."/>
            <person name="Molinier V."/>
            <person name="Murat C."/>
            <person name="Poggeler S."/>
            <person name="Quandt C.A."/>
            <person name="Sperisen C."/>
            <person name="Tritt A."/>
            <person name="Tisserant E."/>
            <person name="Crous P.W."/>
            <person name="Henrissat B."/>
            <person name="Nehls U."/>
            <person name="Egli S."/>
            <person name="Spatafora J.W."/>
            <person name="Grigoriev I.V."/>
            <person name="Martin F.M."/>
        </authorList>
    </citation>
    <scope>NUCLEOTIDE SEQUENCE [LARGE SCALE GENOMIC DNA]</scope>
    <source>
        <strain evidence="1 2">CBS 459.81</strain>
    </source>
</reference>
<keyword evidence="2" id="KW-1185">Reference proteome</keyword>
<accession>A0A8E2DWY2</accession>
<sequence>MRSSRSYISRRTSSPASWLVRKQPPKVVWDPSSSTTLACNVRRMSMRRLLPKRETHFSRVLVHVHRTVSICRLRPPCLRSIYELGAPTSLGAFGPPSPARIGFGTIPTGPYIVANSKRSRQSNPARIEVGTALRNPPISTTMHRAKAFIWGCGYR</sequence>
<protein>
    <submittedName>
        <fullName evidence="1">Uncharacterized protein</fullName>
    </submittedName>
</protein>
<gene>
    <name evidence="1" type="ORF">K432DRAFT_5483</name>
</gene>
<name>A0A8E2DWY2_9PEZI</name>
<proteinExistence type="predicted"/>
<dbReference type="Proteomes" id="UP000250266">
    <property type="component" value="Unassembled WGS sequence"/>
</dbReference>
<dbReference type="AlphaFoldDB" id="A0A8E2DWY2"/>